<name>A0ABV5PBA3_STRCM</name>
<evidence type="ECO:0000313" key="4">
    <source>
        <dbReference type="Proteomes" id="UP001589718"/>
    </source>
</evidence>
<dbReference type="InterPro" id="IPR025326">
    <property type="entry name" value="DUF4232"/>
</dbReference>
<reference evidence="3 4" key="1">
    <citation type="submission" date="2024-09" db="EMBL/GenBank/DDBJ databases">
        <authorList>
            <person name="Sun Q."/>
            <person name="Mori K."/>
        </authorList>
    </citation>
    <scope>NUCLEOTIDE SEQUENCE [LARGE SCALE GENOMIC DNA]</scope>
    <source>
        <strain evidence="3 4">JCM 4362</strain>
    </source>
</reference>
<dbReference type="RefSeq" id="WP_345224176.1">
    <property type="nucleotide sequence ID" value="NZ_BAAAXE010000013.1"/>
</dbReference>
<accession>A0ABV5PBA3</accession>
<dbReference type="Proteomes" id="UP001589718">
    <property type="component" value="Unassembled WGS sequence"/>
</dbReference>
<proteinExistence type="predicted"/>
<feature type="compositionally biased region" description="Low complexity" evidence="1">
    <location>
        <begin position="46"/>
        <end position="62"/>
    </location>
</feature>
<protein>
    <submittedName>
        <fullName evidence="3">DUF4232 domain-containing protein</fullName>
    </submittedName>
</protein>
<feature type="region of interest" description="Disordered" evidence="1">
    <location>
        <begin position="38"/>
        <end position="77"/>
    </location>
</feature>
<dbReference type="Pfam" id="PF14016">
    <property type="entry name" value="DUF4232"/>
    <property type="match status" value="1"/>
</dbReference>
<comment type="caution">
    <text evidence="3">The sequence shown here is derived from an EMBL/GenBank/DDBJ whole genome shotgun (WGS) entry which is preliminary data.</text>
</comment>
<feature type="domain" description="DUF4232" evidence="2">
    <location>
        <begin position="89"/>
        <end position="212"/>
    </location>
</feature>
<organism evidence="3 4">
    <name type="scientific">Streptomyces cremeus</name>
    <dbReference type="NCBI Taxonomy" id="66881"/>
    <lineage>
        <taxon>Bacteria</taxon>
        <taxon>Bacillati</taxon>
        <taxon>Actinomycetota</taxon>
        <taxon>Actinomycetes</taxon>
        <taxon>Kitasatosporales</taxon>
        <taxon>Streptomycetaceae</taxon>
        <taxon>Streptomyces</taxon>
    </lineage>
</organism>
<dbReference type="EMBL" id="JBHMCR010000006">
    <property type="protein sequence ID" value="MFB9520487.1"/>
    <property type="molecule type" value="Genomic_DNA"/>
</dbReference>
<evidence type="ECO:0000256" key="1">
    <source>
        <dbReference type="SAM" id="MobiDB-lite"/>
    </source>
</evidence>
<gene>
    <name evidence="3" type="ORF">ACFFTU_11060</name>
</gene>
<dbReference type="PROSITE" id="PS51257">
    <property type="entry name" value="PROKAR_LIPOPROTEIN"/>
    <property type="match status" value="1"/>
</dbReference>
<evidence type="ECO:0000259" key="2">
    <source>
        <dbReference type="Pfam" id="PF14016"/>
    </source>
</evidence>
<evidence type="ECO:0000313" key="3">
    <source>
        <dbReference type="EMBL" id="MFB9520487.1"/>
    </source>
</evidence>
<sequence length="218" mass="22867">MDFRTRASTGRGAGARAGAVVLLGVLVLTGCDGFLVPPGEGERRPTPSAGAPSPSAVPTAPVRTGAPPQAVAPSAGATYRPPVEHDCYAGVRVDLGGIQSALMHRSAVVTLTNCGDVPYRLSGRPDVRAFAADGRVRDIEVDVREEGKRADEVVLLPPGAVAYSRLDWRPYDGVEKARALEIAAGPGQPARSFSLEEEGDVEMVDAFDVTPWALTRPK</sequence>
<keyword evidence="4" id="KW-1185">Reference proteome</keyword>